<dbReference type="Proteomes" id="UP000224567">
    <property type="component" value="Unassembled WGS sequence"/>
</dbReference>
<dbReference type="AlphaFoldDB" id="A0A2G2WX41"/>
<proteinExistence type="predicted"/>
<feature type="region of interest" description="Disordered" evidence="1">
    <location>
        <begin position="1"/>
        <end position="45"/>
    </location>
</feature>
<feature type="compositionally biased region" description="Acidic residues" evidence="1">
    <location>
        <begin position="24"/>
        <end position="45"/>
    </location>
</feature>
<evidence type="ECO:0000256" key="1">
    <source>
        <dbReference type="SAM" id="MobiDB-lite"/>
    </source>
</evidence>
<sequence length="370" mass="41872">MSAPNISKHNRSFSTTVDAVTDGESSEEEEDENEPVDSDYNSDELEFLEREKKREVNESLDNFLELEKGMSFKDLNEEKCLADGEGLTLMSDMQKVMGRLKDLEVQGEKWTKNFCSYAMELYNDFKIIARGCHVQANGDLGYEVVKGIDGMLGEKFWKVHPSHAMEPPGIHKMVGRSKVFRVRKKNEARKREGLWSKSRKGLKMTCGHCSATSHNLRTYPILQRREEVLQDVPLSAPQPSEEFVFMPTHGFSASSSQQISQPTDEVVGPSNKKRKAKDKLVAPSKRRLLGEWRLLHKAIGISAVHMQLRRNNNVVIFDTTDFGHSNLSLPGGHCRYDPNDMVSCEDCSAHSVLYDIGSNIFRALMLQTDP</sequence>
<dbReference type="InterPro" id="IPR009880">
    <property type="entry name" value="Glyoxal_oxidase_N"/>
</dbReference>
<feature type="region of interest" description="Disordered" evidence="1">
    <location>
        <begin position="252"/>
        <end position="280"/>
    </location>
</feature>
<reference evidence="4" key="2">
    <citation type="journal article" date="2017" name="J. Anim. Genet.">
        <title>Multiple reference genome sequences of hot pepper reveal the massive evolution of plant disease resistance genes by retroduplication.</title>
        <authorList>
            <person name="Kim S."/>
            <person name="Park J."/>
            <person name="Yeom S.-I."/>
            <person name="Kim Y.-M."/>
            <person name="Seo E."/>
            <person name="Kim K.-T."/>
            <person name="Kim M.-S."/>
            <person name="Lee J.M."/>
            <person name="Cheong K."/>
            <person name="Shin H.-S."/>
            <person name="Kim S.-B."/>
            <person name="Han K."/>
            <person name="Lee J."/>
            <person name="Park M."/>
            <person name="Lee H.-A."/>
            <person name="Lee H.-Y."/>
            <person name="Lee Y."/>
            <person name="Oh S."/>
            <person name="Lee J.H."/>
            <person name="Choi E."/>
            <person name="Choi E."/>
            <person name="Lee S.E."/>
            <person name="Jeon J."/>
            <person name="Kim H."/>
            <person name="Choi G."/>
            <person name="Song H."/>
            <person name="Lee J."/>
            <person name="Lee S.-C."/>
            <person name="Kwon J.-K."/>
            <person name="Lee H.-Y."/>
            <person name="Koo N."/>
            <person name="Hong Y."/>
            <person name="Kim R.W."/>
            <person name="Kang W.-H."/>
            <person name="Huh J.H."/>
            <person name="Kang B.-C."/>
            <person name="Yang T.-J."/>
            <person name="Lee Y.-H."/>
            <person name="Bennetzen J.L."/>
            <person name="Choi D."/>
        </authorList>
    </citation>
    <scope>NUCLEOTIDE SEQUENCE [LARGE SCALE GENOMIC DNA]</scope>
    <source>
        <strain evidence="4">cv. PBC81</strain>
    </source>
</reference>
<gene>
    <name evidence="3" type="ORF">CQW23_09554</name>
</gene>
<dbReference type="PANTHER" id="PTHR32208:SF71">
    <property type="entry name" value="GLYOXAL OXIDASE-RELATED PROTEIN"/>
    <property type="match status" value="1"/>
</dbReference>
<evidence type="ECO:0000259" key="2">
    <source>
        <dbReference type="Pfam" id="PF07250"/>
    </source>
</evidence>
<protein>
    <recommendedName>
        <fullName evidence="2">Glyoxal oxidase N-terminal domain-containing protein</fullName>
    </recommendedName>
</protein>
<evidence type="ECO:0000313" key="4">
    <source>
        <dbReference type="Proteomes" id="UP000224567"/>
    </source>
</evidence>
<dbReference type="EMBL" id="MLFT02000004">
    <property type="protein sequence ID" value="PHT49807.1"/>
    <property type="molecule type" value="Genomic_DNA"/>
</dbReference>
<dbReference type="Pfam" id="PF07250">
    <property type="entry name" value="Glyoxal_oxid_N"/>
    <property type="match status" value="1"/>
</dbReference>
<dbReference type="OrthoDB" id="1305833at2759"/>
<organism evidence="3 4">
    <name type="scientific">Capsicum baccatum</name>
    <name type="common">Peruvian pepper</name>
    <dbReference type="NCBI Taxonomy" id="33114"/>
    <lineage>
        <taxon>Eukaryota</taxon>
        <taxon>Viridiplantae</taxon>
        <taxon>Streptophyta</taxon>
        <taxon>Embryophyta</taxon>
        <taxon>Tracheophyta</taxon>
        <taxon>Spermatophyta</taxon>
        <taxon>Magnoliopsida</taxon>
        <taxon>eudicotyledons</taxon>
        <taxon>Gunneridae</taxon>
        <taxon>Pentapetalae</taxon>
        <taxon>asterids</taxon>
        <taxon>lamiids</taxon>
        <taxon>Solanales</taxon>
        <taxon>Solanaceae</taxon>
        <taxon>Solanoideae</taxon>
        <taxon>Capsiceae</taxon>
        <taxon>Capsicum</taxon>
    </lineage>
</organism>
<dbReference type="PANTHER" id="PTHR32208">
    <property type="entry name" value="SECRETED PROTEIN-RELATED"/>
    <property type="match status" value="1"/>
</dbReference>
<evidence type="ECO:0000313" key="3">
    <source>
        <dbReference type="EMBL" id="PHT49807.1"/>
    </source>
</evidence>
<name>A0A2G2WX41_CAPBA</name>
<accession>A0A2G2WX41</accession>
<feature type="compositionally biased region" description="Polar residues" evidence="1">
    <location>
        <begin position="252"/>
        <end position="263"/>
    </location>
</feature>
<reference evidence="3 4" key="1">
    <citation type="journal article" date="2017" name="Genome Biol.">
        <title>New reference genome sequences of hot pepper reveal the massive evolution of plant disease-resistance genes by retroduplication.</title>
        <authorList>
            <person name="Kim S."/>
            <person name="Park J."/>
            <person name="Yeom S.I."/>
            <person name="Kim Y.M."/>
            <person name="Seo E."/>
            <person name="Kim K.T."/>
            <person name="Kim M.S."/>
            <person name="Lee J.M."/>
            <person name="Cheong K."/>
            <person name="Shin H.S."/>
            <person name="Kim S.B."/>
            <person name="Han K."/>
            <person name="Lee J."/>
            <person name="Park M."/>
            <person name="Lee H.A."/>
            <person name="Lee H.Y."/>
            <person name="Lee Y."/>
            <person name="Oh S."/>
            <person name="Lee J.H."/>
            <person name="Choi E."/>
            <person name="Choi E."/>
            <person name="Lee S.E."/>
            <person name="Jeon J."/>
            <person name="Kim H."/>
            <person name="Choi G."/>
            <person name="Song H."/>
            <person name="Lee J."/>
            <person name="Lee S.C."/>
            <person name="Kwon J.K."/>
            <person name="Lee H.Y."/>
            <person name="Koo N."/>
            <person name="Hong Y."/>
            <person name="Kim R.W."/>
            <person name="Kang W.H."/>
            <person name="Huh J.H."/>
            <person name="Kang B.C."/>
            <person name="Yang T.J."/>
            <person name="Lee Y.H."/>
            <person name="Bennetzen J.L."/>
            <person name="Choi D."/>
        </authorList>
    </citation>
    <scope>NUCLEOTIDE SEQUENCE [LARGE SCALE GENOMIC DNA]</scope>
    <source>
        <strain evidence="4">cv. PBC81</strain>
    </source>
</reference>
<comment type="caution">
    <text evidence="3">The sequence shown here is derived from an EMBL/GenBank/DDBJ whole genome shotgun (WGS) entry which is preliminary data.</text>
</comment>
<keyword evidence="4" id="KW-1185">Reference proteome</keyword>
<feature type="domain" description="Glyoxal oxidase N-terminal" evidence="2">
    <location>
        <begin position="304"/>
        <end position="369"/>
    </location>
</feature>
<dbReference type="STRING" id="33114.A0A2G2WX41"/>
<feature type="compositionally biased region" description="Polar residues" evidence="1">
    <location>
        <begin position="1"/>
        <end position="18"/>
    </location>
</feature>